<keyword evidence="9" id="KW-1185">Reference proteome</keyword>
<evidence type="ECO:0000256" key="3">
    <source>
        <dbReference type="ARBA" id="ARBA00022692"/>
    </source>
</evidence>
<protein>
    <submittedName>
        <fullName evidence="8">FIST N-terminal domain-containing protein</fullName>
    </submittedName>
</protein>
<keyword evidence="2" id="KW-1003">Cell membrane</keyword>
<keyword evidence="3" id="KW-0812">Transmembrane</keyword>
<dbReference type="RefSeq" id="WP_318599595.1">
    <property type="nucleotide sequence ID" value="NZ_JAWSTH010000075.1"/>
</dbReference>
<comment type="caution">
    <text evidence="8">The sequence shown here is derived from an EMBL/GenBank/DDBJ whole genome shotgun (WGS) entry which is preliminary data.</text>
</comment>
<accession>A0ABU4HV92</accession>
<dbReference type="Proteomes" id="UP001284601">
    <property type="component" value="Unassembled WGS sequence"/>
</dbReference>
<dbReference type="Pfam" id="PF10442">
    <property type="entry name" value="FIST_C"/>
    <property type="match status" value="1"/>
</dbReference>
<dbReference type="PANTHER" id="PTHR14939">
    <property type="entry name" value="F-BOX ONLY PROTEIN 22"/>
    <property type="match status" value="1"/>
</dbReference>
<evidence type="ECO:0000259" key="6">
    <source>
        <dbReference type="SMART" id="SM00897"/>
    </source>
</evidence>
<evidence type="ECO:0000256" key="4">
    <source>
        <dbReference type="ARBA" id="ARBA00022989"/>
    </source>
</evidence>
<name>A0ABU4HV92_9ACTN</name>
<evidence type="ECO:0000313" key="8">
    <source>
        <dbReference type="EMBL" id="MDW5597133.1"/>
    </source>
</evidence>
<dbReference type="SMART" id="SM01204">
    <property type="entry name" value="FIST_C"/>
    <property type="match status" value="1"/>
</dbReference>
<dbReference type="EMBL" id="JAWSTH010000075">
    <property type="protein sequence ID" value="MDW5597133.1"/>
    <property type="molecule type" value="Genomic_DNA"/>
</dbReference>
<sequence length="385" mass="38447">MGARIGTGVSTHGDARVGAIEAAHAAGQALAGEKADLAIVFAAGAHLAAPEATLEGVHEALRPPELIGCGAGGVLGCGAEHEGGTAVAVWAASLGGGRATTFHATAQQIDETIAVTGMEELTGARGAILLPDPFSFPTDALLMDLADRAPGVPIVGGLASARTAEGATALFHGDRVCESGAVGVRLDGVDLLPCVSQGATPVGPEMTVTAAEGNVITELAGRPALDHIRATIEELDAYERTLIAGGLLVGVVVDGGQPDYVHGDFLVRGLLGADPVAGTIAIAARVEPGQVMRLHARDAASADRDLHDQLKLRVEALGGAPAGALAFACHSRGREMFGIADHDAGLLAEELGGAPSAGFFAAGEIGPVGGASFMHSFTATVALFG</sequence>
<evidence type="ECO:0000259" key="7">
    <source>
        <dbReference type="SMART" id="SM01204"/>
    </source>
</evidence>
<dbReference type="Pfam" id="PF08495">
    <property type="entry name" value="FIST"/>
    <property type="match status" value="1"/>
</dbReference>
<dbReference type="SMART" id="SM00897">
    <property type="entry name" value="FIST"/>
    <property type="match status" value="1"/>
</dbReference>
<dbReference type="PANTHER" id="PTHR14939:SF5">
    <property type="entry name" value="F-BOX ONLY PROTEIN 22"/>
    <property type="match status" value="1"/>
</dbReference>
<reference evidence="9" key="1">
    <citation type="submission" date="2023-07" db="EMBL/GenBank/DDBJ databases">
        <title>Conexibacter stalactiti sp. nov., isolated from stalactites in a lava cave and emended description of the genus Conexibacter.</title>
        <authorList>
            <person name="Lee S.D."/>
        </authorList>
    </citation>
    <scope>NUCLEOTIDE SEQUENCE [LARGE SCALE GENOMIC DNA]</scope>
    <source>
        <strain evidence="9">KCTC 39840</strain>
    </source>
</reference>
<dbReference type="InterPro" id="IPR013702">
    <property type="entry name" value="FIST_domain_N"/>
</dbReference>
<evidence type="ECO:0000256" key="1">
    <source>
        <dbReference type="ARBA" id="ARBA00004651"/>
    </source>
</evidence>
<reference evidence="8 9" key="2">
    <citation type="submission" date="2023-10" db="EMBL/GenBank/DDBJ databases">
        <authorList>
            <person name="Han X.F."/>
        </authorList>
    </citation>
    <scope>NUCLEOTIDE SEQUENCE [LARGE SCALE GENOMIC DNA]</scope>
    <source>
        <strain evidence="8 9">KCTC 39840</strain>
    </source>
</reference>
<dbReference type="InterPro" id="IPR016741">
    <property type="entry name" value="UCP018953"/>
</dbReference>
<proteinExistence type="predicted"/>
<dbReference type="PIRSF" id="PIRSF018953">
    <property type="entry name" value="UCP018953"/>
    <property type="match status" value="1"/>
</dbReference>
<feature type="domain" description="FIST C-domain" evidence="7">
    <location>
        <begin position="224"/>
        <end position="368"/>
    </location>
</feature>
<gene>
    <name evidence="8" type="ORF">R7226_22495</name>
</gene>
<dbReference type="InterPro" id="IPR019494">
    <property type="entry name" value="FIST_C"/>
</dbReference>
<keyword evidence="5" id="KW-0472">Membrane</keyword>
<comment type="subcellular location">
    <subcellularLocation>
        <location evidence="1">Cell membrane</location>
        <topology evidence="1">Multi-pass membrane protein</topology>
    </subcellularLocation>
</comment>
<evidence type="ECO:0000256" key="2">
    <source>
        <dbReference type="ARBA" id="ARBA00022475"/>
    </source>
</evidence>
<feature type="domain" description="FIST" evidence="6">
    <location>
        <begin position="34"/>
        <end position="223"/>
    </location>
</feature>
<keyword evidence="4" id="KW-1133">Transmembrane helix</keyword>
<organism evidence="8 9">
    <name type="scientific">Conexibacter stalactiti</name>
    <dbReference type="NCBI Taxonomy" id="1940611"/>
    <lineage>
        <taxon>Bacteria</taxon>
        <taxon>Bacillati</taxon>
        <taxon>Actinomycetota</taxon>
        <taxon>Thermoleophilia</taxon>
        <taxon>Solirubrobacterales</taxon>
        <taxon>Conexibacteraceae</taxon>
        <taxon>Conexibacter</taxon>
    </lineage>
</organism>
<evidence type="ECO:0000256" key="5">
    <source>
        <dbReference type="ARBA" id="ARBA00023136"/>
    </source>
</evidence>
<evidence type="ECO:0000313" key="9">
    <source>
        <dbReference type="Proteomes" id="UP001284601"/>
    </source>
</evidence>